<keyword evidence="4" id="KW-0560">Oxidoreductase</keyword>
<dbReference type="InterPro" id="IPR036188">
    <property type="entry name" value="FAD/NAD-bd_sf"/>
</dbReference>
<dbReference type="SUPFAM" id="SSF51905">
    <property type="entry name" value="FAD/NAD(P)-binding domain"/>
    <property type="match status" value="1"/>
</dbReference>
<dbReference type="Proteomes" id="UP000011713">
    <property type="component" value="Unassembled WGS sequence"/>
</dbReference>
<dbReference type="STRING" id="559515.M4BLN7"/>
<evidence type="ECO:0000313" key="10">
    <source>
        <dbReference type="EnsemblProtists" id="HpaP807322"/>
    </source>
</evidence>
<organism evidence="10 11">
    <name type="scientific">Hyaloperonospora arabidopsidis (strain Emoy2)</name>
    <name type="common">Downy mildew agent</name>
    <name type="synonym">Peronospora arabidopsidis</name>
    <dbReference type="NCBI Taxonomy" id="559515"/>
    <lineage>
        <taxon>Eukaryota</taxon>
        <taxon>Sar</taxon>
        <taxon>Stramenopiles</taxon>
        <taxon>Oomycota</taxon>
        <taxon>Peronosporomycetes</taxon>
        <taxon>Peronosporales</taxon>
        <taxon>Peronosporaceae</taxon>
        <taxon>Hyaloperonospora</taxon>
    </lineage>
</organism>
<evidence type="ECO:0000259" key="9">
    <source>
        <dbReference type="Pfam" id="PF01266"/>
    </source>
</evidence>
<dbReference type="Gene3D" id="3.50.50.60">
    <property type="entry name" value="FAD/NAD(P)-binding domain"/>
    <property type="match status" value="1"/>
</dbReference>
<reference evidence="10" key="2">
    <citation type="submission" date="2015-06" db="UniProtKB">
        <authorList>
            <consortium name="EnsemblProtists"/>
        </authorList>
    </citation>
    <scope>IDENTIFICATION</scope>
    <source>
        <strain evidence="10">Emoy2</strain>
    </source>
</reference>
<evidence type="ECO:0000256" key="1">
    <source>
        <dbReference type="ARBA" id="ARBA00001974"/>
    </source>
</evidence>
<dbReference type="EnsemblProtists" id="HpaT807322">
    <property type="protein sequence ID" value="HpaP807322"/>
    <property type="gene ID" value="HpaG807322"/>
</dbReference>
<evidence type="ECO:0000256" key="5">
    <source>
        <dbReference type="ARBA" id="ARBA00036066"/>
    </source>
</evidence>
<dbReference type="eggNOG" id="KOG2665">
    <property type="taxonomic scope" value="Eukaryota"/>
</dbReference>
<keyword evidence="2" id="KW-0285">Flavoprotein</keyword>
<evidence type="ECO:0000256" key="8">
    <source>
        <dbReference type="ARBA" id="ARBA00041137"/>
    </source>
</evidence>
<keyword evidence="11" id="KW-1185">Reference proteome</keyword>
<dbReference type="InParanoid" id="M4BLN7"/>
<comment type="cofactor">
    <cofactor evidence="1">
        <name>FAD</name>
        <dbReference type="ChEBI" id="CHEBI:57692"/>
    </cofactor>
</comment>
<evidence type="ECO:0000313" key="11">
    <source>
        <dbReference type="Proteomes" id="UP000011713"/>
    </source>
</evidence>
<reference evidence="11" key="1">
    <citation type="journal article" date="2010" name="Science">
        <title>Signatures of adaptation to obligate biotrophy in the Hyaloperonospora arabidopsidis genome.</title>
        <authorList>
            <person name="Baxter L."/>
            <person name="Tripathy S."/>
            <person name="Ishaque N."/>
            <person name="Boot N."/>
            <person name="Cabral A."/>
            <person name="Kemen E."/>
            <person name="Thines M."/>
            <person name="Ah-Fong A."/>
            <person name="Anderson R."/>
            <person name="Badejoko W."/>
            <person name="Bittner-Eddy P."/>
            <person name="Boore J.L."/>
            <person name="Chibucos M.C."/>
            <person name="Coates M."/>
            <person name="Dehal P."/>
            <person name="Delehaunty K."/>
            <person name="Dong S."/>
            <person name="Downton P."/>
            <person name="Dumas B."/>
            <person name="Fabro G."/>
            <person name="Fronick C."/>
            <person name="Fuerstenberg S.I."/>
            <person name="Fulton L."/>
            <person name="Gaulin E."/>
            <person name="Govers F."/>
            <person name="Hughes L."/>
            <person name="Humphray S."/>
            <person name="Jiang R.H."/>
            <person name="Judelson H."/>
            <person name="Kamoun S."/>
            <person name="Kyung K."/>
            <person name="Meijer H."/>
            <person name="Minx P."/>
            <person name="Morris P."/>
            <person name="Nelson J."/>
            <person name="Phuntumart V."/>
            <person name="Qutob D."/>
            <person name="Rehmany A."/>
            <person name="Rougon-Cardoso A."/>
            <person name="Ryden P."/>
            <person name="Torto-Alalibo T."/>
            <person name="Studholme D."/>
            <person name="Wang Y."/>
            <person name="Win J."/>
            <person name="Wood J."/>
            <person name="Clifton S.W."/>
            <person name="Rogers J."/>
            <person name="Van den Ackerveken G."/>
            <person name="Jones J.D."/>
            <person name="McDowell J.M."/>
            <person name="Beynon J."/>
            <person name="Tyler B.M."/>
        </authorList>
    </citation>
    <scope>NUCLEOTIDE SEQUENCE [LARGE SCALE GENOMIC DNA]</scope>
    <source>
        <strain evidence="11">Emoy2</strain>
    </source>
</reference>
<dbReference type="EC" id="1.1.99.2" evidence="7"/>
<dbReference type="PANTHER" id="PTHR43104:SF4">
    <property type="entry name" value="L-2-HYDROXYGLUTARATE DEHYDROGENASE, MITOCHONDRIAL"/>
    <property type="match status" value="1"/>
</dbReference>
<dbReference type="HOGENOM" id="CLU_991936_0_0_1"/>
<accession>M4BLN7</accession>
<evidence type="ECO:0000256" key="2">
    <source>
        <dbReference type="ARBA" id="ARBA00022630"/>
    </source>
</evidence>
<evidence type="ECO:0000256" key="6">
    <source>
        <dbReference type="ARBA" id="ARBA00037941"/>
    </source>
</evidence>
<sequence>MVCWCMVHHIEPISLFDQSNASLRFLRSQKARSRSMPPKTFVVAGAGVVGLSIARTAARRGVDVLVLEQNALVGQETSARNSEVVHAGIYYAKTSWKARLCVQGRQQLYSFCKEFHVPFAQCGKLIVAQAHQKKELQGILKQGLDNGVRDLKLLTRSEIQAIEPHVHGHEAIYSPSTGIVDSHSLMQALQGDAEAHEKVTGTKIAGRSSSLMLQKIGNETRARALSDHLVNAPSHRHSFSAFSLADTSARSPPVPRACPTWRMCRQGASDVSSGNEWSTWS</sequence>
<evidence type="ECO:0000256" key="3">
    <source>
        <dbReference type="ARBA" id="ARBA00022827"/>
    </source>
</evidence>
<evidence type="ECO:0000256" key="4">
    <source>
        <dbReference type="ARBA" id="ARBA00023002"/>
    </source>
</evidence>
<dbReference type="EMBL" id="JH598389">
    <property type="status" value="NOT_ANNOTATED_CDS"/>
    <property type="molecule type" value="Genomic_DNA"/>
</dbReference>
<dbReference type="Pfam" id="PF01266">
    <property type="entry name" value="DAO"/>
    <property type="match status" value="1"/>
</dbReference>
<keyword evidence="3" id="KW-0274">FAD</keyword>
<dbReference type="VEuPathDB" id="FungiDB:HpaG807322"/>
<comment type="catalytic activity">
    <reaction evidence="5">
        <text>(S)-2-hydroxyglutarate + A = 2-oxoglutarate + AH2</text>
        <dbReference type="Rhea" id="RHEA:21252"/>
        <dbReference type="ChEBI" id="CHEBI:13193"/>
        <dbReference type="ChEBI" id="CHEBI:16782"/>
        <dbReference type="ChEBI" id="CHEBI:16810"/>
        <dbReference type="ChEBI" id="CHEBI:17499"/>
        <dbReference type="EC" id="1.1.99.2"/>
    </reaction>
</comment>
<protein>
    <recommendedName>
        <fullName evidence="8">L-2-hydroxyglutarate dehydrogenase, mitochondrial</fullName>
        <ecNumber evidence="7">1.1.99.2</ecNumber>
    </recommendedName>
</protein>
<comment type="similarity">
    <text evidence="6">Belongs to the L2HGDH family.</text>
</comment>
<name>M4BLN7_HYAAE</name>
<dbReference type="AlphaFoldDB" id="M4BLN7"/>
<dbReference type="InterPro" id="IPR006076">
    <property type="entry name" value="FAD-dep_OxRdtase"/>
</dbReference>
<evidence type="ECO:0000256" key="7">
    <source>
        <dbReference type="ARBA" id="ARBA00038878"/>
    </source>
</evidence>
<proteinExistence type="inferred from homology"/>
<feature type="domain" description="FAD dependent oxidoreductase" evidence="9">
    <location>
        <begin position="42"/>
        <end position="232"/>
    </location>
</feature>
<dbReference type="PANTHER" id="PTHR43104">
    <property type="entry name" value="L-2-HYDROXYGLUTARATE DEHYDROGENASE, MITOCHONDRIAL"/>
    <property type="match status" value="1"/>
</dbReference>
<dbReference type="GO" id="GO:0047545">
    <property type="term" value="F:(S)-2-hydroxyglutarate dehydrogenase activity"/>
    <property type="evidence" value="ECO:0007669"/>
    <property type="project" value="UniProtKB-EC"/>
</dbReference>